<feature type="compositionally biased region" description="Basic and acidic residues" evidence="1">
    <location>
        <begin position="484"/>
        <end position="499"/>
    </location>
</feature>
<feature type="compositionally biased region" description="Basic and acidic residues" evidence="1">
    <location>
        <begin position="515"/>
        <end position="532"/>
    </location>
</feature>
<feature type="compositionally biased region" description="Polar residues" evidence="1">
    <location>
        <begin position="685"/>
        <end position="697"/>
    </location>
</feature>
<feature type="compositionally biased region" description="Gly residues" evidence="1">
    <location>
        <begin position="1298"/>
        <end position="1309"/>
    </location>
</feature>
<organism evidence="2 4">
    <name type="scientific">Neospora caninum (strain Liverpool)</name>
    <dbReference type="NCBI Taxonomy" id="572307"/>
    <lineage>
        <taxon>Eukaryota</taxon>
        <taxon>Sar</taxon>
        <taxon>Alveolata</taxon>
        <taxon>Apicomplexa</taxon>
        <taxon>Conoidasida</taxon>
        <taxon>Coccidia</taxon>
        <taxon>Eucoccidiorida</taxon>
        <taxon>Eimeriorina</taxon>
        <taxon>Sarcocystidae</taxon>
        <taxon>Neospora</taxon>
    </lineage>
</organism>
<name>F0VF47_NEOCL</name>
<feature type="compositionally biased region" description="Basic and acidic residues" evidence="1">
    <location>
        <begin position="892"/>
        <end position="901"/>
    </location>
</feature>
<feature type="compositionally biased region" description="Polar residues" evidence="1">
    <location>
        <begin position="173"/>
        <end position="184"/>
    </location>
</feature>
<feature type="region of interest" description="Disordered" evidence="1">
    <location>
        <begin position="96"/>
        <end position="129"/>
    </location>
</feature>
<evidence type="ECO:0000313" key="3">
    <source>
        <dbReference type="EMBL" id="CEL66310.1"/>
    </source>
</evidence>
<feature type="compositionally biased region" description="Low complexity" evidence="1">
    <location>
        <begin position="1079"/>
        <end position="1098"/>
    </location>
</feature>
<feature type="region of interest" description="Disordered" evidence="1">
    <location>
        <begin position="1"/>
        <end position="33"/>
    </location>
</feature>
<feature type="compositionally biased region" description="Low complexity" evidence="1">
    <location>
        <begin position="1057"/>
        <end position="1071"/>
    </location>
</feature>
<feature type="region of interest" description="Disordered" evidence="1">
    <location>
        <begin position="932"/>
        <end position="990"/>
    </location>
</feature>
<feature type="region of interest" description="Disordered" evidence="1">
    <location>
        <begin position="141"/>
        <end position="161"/>
    </location>
</feature>
<dbReference type="OMA" id="PIHRADP"/>
<feature type="compositionally biased region" description="Polar residues" evidence="1">
    <location>
        <begin position="972"/>
        <end position="989"/>
    </location>
</feature>
<feature type="compositionally biased region" description="Basic and acidic residues" evidence="1">
    <location>
        <begin position="657"/>
        <end position="673"/>
    </location>
</feature>
<proteinExistence type="predicted"/>
<evidence type="ECO:0000256" key="1">
    <source>
        <dbReference type="SAM" id="MobiDB-lite"/>
    </source>
</evidence>
<feature type="compositionally biased region" description="Polar residues" evidence="1">
    <location>
        <begin position="881"/>
        <end position="890"/>
    </location>
</feature>
<feature type="region of interest" description="Disordered" evidence="1">
    <location>
        <begin position="56"/>
        <end position="75"/>
    </location>
</feature>
<dbReference type="EMBL" id="FR823388">
    <property type="protein sequence ID" value="CBZ52341.1"/>
    <property type="molecule type" value="Genomic_DNA"/>
</dbReference>
<feature type="compositionally biased region" description="Low complexity" evidence="1">
    <location>
        <begin position="1263"/>
        <end position="1272"/>
    </location>
</feature>
<dbReference type="RefSeq" id="XP_003882373.1">
    <property type="nucleotide sequence ID" value="XM_003882324.1"/>
</dbReference>
<feature type="region of interest" description="Disordered" evidence="1">
    <location>
        <begin position="172"/>
        <end position="191"/>
    </location>
</feature>
<feature type="region of interest" description="Disordered" evidence="1">
    <location>
        <begin position="610"/>
        <end position="633"/>
    </location>
</feature>
<feature type="region of interest" description="Disordered" evidence="1">
    <location>
        <begin position="1230"/>
        <end position="1309"/>
    </location>
</feature>
<feature type="region of interest" description="Disordered" evidence="1">
    <location>
        <begin position="717"/>
        <end position="763"/>
    </location>
</feature>
<reference evidence="2" key="1">
    <citation type="submission" date="2011-02" db="EMBL/GenBank/DDBJ databases">
        <authorList>
            <person name="Aslett M."/>
        </authorList>
    </citation>
    <scope>NUCLEOTIDE SEQUENCE</scope>
    <source>
        <strain evidence="2">Liverpool</strain>
    </source>
</reference>
<dbReference type="GeneID" id="13444263"/>
<dbReference type="OrthoDB" id="332773at2759"/>
<feature type="compositionally biased region" description="Basic residues" evidence="1">
    <location>
        <begin position="1443"/>
        <end position="1454"/>
    </location>
</feature>
<feature type="region of interest" description="Disordered" evidence="1">
    <location>
        <begin position="657"/>
        <end position="698"/>
    </location>
</feature>
<feature type="region of interest" description="Disordered" evidence="1">
    <location>
        <begin position="1417"/>
        <end position="1454"/>
    </location>
</feature>
<evidence type="ECO:0000313" key="2">
    <source>
        <dbReference type="EMBL" id="CBZ52341.1"/>
    </source>
</evidence>
<protein>
    <submittedName>
        <fullName evidence="2">Proteophosphoglycan 5, related</fullName>
    </submittedName>
</protein>
<reference evidence="3" key="4">
    <citation type="journal article" date="2015" name="PLoS ONE">
        <title>Comprehensive Evaluation of Toxoplasma gondii VEG and Neospora caninum LIV Genomes with Tachyzoite Stage Transcriptome and Proteome Defines Novel Transcript Features.</title>
        <authorList>
            <person name="Ramaprasad A."/>
            <person name="Mourier T."/>
            <person name="Naeem R."/>
            <person name="Malas T.B."/>
            <person name="Moussa E."/>
            <person name="Panigrahi A."/>
            <person name="Vermont S.J."/>
            <person name="Otto T.D."/>
            <person name="Wastling J."/>
            <person name="Pain A."/>
        </authorList>
    </citation>
    <scope>NUCLEOTIDE SEQUENCE</scope>
    <source>
        <strain evidence="3">Liverpool</strain>
    </source>
</reference>
<sequence>MASPSPSGWGAVPAASGGPERRPNTQRPIHRADPYAASLLGRLASKLASSVSSFFSSAPARKASPQGTSISSSPSVRIRPVLCASPSPTLWGSSAALSADREVSGSERTGARPSASGRGPLVEALDPSLWPRDNISFPSTLAAPTRELSRQGPACLPGYDPVAESHDALSIPRGSSQYVGSSPQELADRPEAQWQRMDALPPSTNASPGGDLQMGWQPQGTGQTDRVPPEPLFDGVSGRQHFPAGAGDSLRSLEASSRFSQQQWLLQQGAWGPQPAVDGTLLPAPTHGGYPLRSVDRPAPASARALAGYSIPGEPLTHPAYLRPSLNGHRARFTAAAHSLNTEARVAGSLDSSGPIRRRGSEARPTQPTGPPVPVLRLHPTRNSRSHPTSWLRQEEHLTVDQLQRLYLRCQPLRWRVRLRELFRQEVESAGAVGIVAEEVPSGRGPPVGHKVAHERQVDSEGVGSLQDDVRRVDGSVGSGTSPGRDRASGSSFEMREETVTAGAQVSRRSAAGAPDRKKIGEDAGANEHGETDGIPLSKGGLFASLSQLDAKQSVVSERRGAFLETNRDMPSTGLGRSVGAASTTLQRSLLSDHRCGDSGAQSLFGSTAVREGDGLSTGGVTTNTKGSSQEPAAAFSLASAGGGAGGASTLFAGREATDKEAAQGRLDPEHRTSATGGGGALARDQTSAALQASPGTSGPAAGLLFQASSSLLPTSQAAAGDVSGEKPSGASGSSLFSAPKGGNGGEGETAPPTTQSSAKSAAFAQPATTSLFGGGSSFSGGSSLFGKTPDREVTGNKDSQILPTFGRLASSLASDSTSETATKGASLFGGVSALSAVSNLSGADSKSATAPSRREPAEKPHEPSSGKEGTPTDIEGVGKTASSTANTASEGDAKPQDKGAAEGQASQSEASAVPWWQQNVGKACLVQVEDDGFAPDADDDADEKETGSAAGGGAGATRHTFATPVSGGSLFGSSATESKPPTTTSSLFGTYSSVASTTASSSTSGAGGGLFGATTSGLFGKTSSSLGAFGTGTQSQAASSAAPPSLFVFGGGQKTGEAGKQSSGSASGATASGGGPSGSLFGSSVSAPAAGAASGSSAEREKSTTGNLFVFGGSAATTGSGTAGEATAAKAPGTGLFVFGSSGGVSQSASSNSSGSTKRGREGGDAGAPAAKSVFGGATVPGASTTGSLFGMSSVPSLFGGTASAGTGGGSTSSSLFALGASASGAKETAGKEAGSAALGAAGASPFGDRSSTPVFGGTGTAAGSTSSLSTVFGESKAEGNTGNPFQLGKAPAGKTLGAGTGSLFGNTGGTSSTGTSLFGASLGAPGGGVSGSLFGSGTGGAESQRSSAAPVASSSFGSQSVSNGGSSGSTSLFGSAVASRPFTFGASAAGGDAQGSTGAAGASVAGSTGLFGVGTGAAAQGHSAEDGSSLFGPQAGGPVVRRPRLTIKRTKK</sequence>
<feature type="region of interest" description="Disordered" evidence="1">
    <location>
        <begin position="345"/>
        <end position="390"/>
    </location>
</feature>
<dbReference type="Proteomes" id="UP000007494">
    <property type="component" value="Chromosome VIIa"/>
</dbReference>
<feature type="compositionally biased region" description="Basic and acidic residues" evidence="1">
    <location>
        <begin position="853"/>
        <end position="866"/>
    </location>
</feature>
<feature type="compositionally biased region" description="Low complexity" evidence="1">
    <location>
        <begin position="1035"/>
        <end position="1046"/>
    </location>
</feature>
<feature type="region of interest" description="Disordered" evidence="1">
    <location>
        <begin position="1144"/>
        <end position="1178"/>
    </location>
</feature>
<feature type="region of interest" description="Disordered" evidence="1">
    <location>
        <begin position="1030"/>
        <end position="1112"/>
    </location>
</feature>
<dbReference type="eggNOG" id="ENOG502QZYC">
    <property type="taxonomic scope" value="Eukaryota"/>
</dbReference>
<reference evidence="2" key="2">
    <citation type="submission" date="2011-03" db="EMBL/GenBank/DDBJ databases">
        <title>Comparative genomics and transcriptomics of Neospora caninum and Toxoplasma gondii.</title>
        <authorList>
            <person name="Reid A.J."/>
            <person name="Sohal A."/>
            <person name="Harris D."/>
            <person name="Quail M."/>
            <person name="Sanders M."/>
            <person name="Berriman M."/>
            <person name="Wastling J.M."/>
            <person name="Pain A."/>
        </authorList>
    </citation>
    <scope>NUCLEOTIDE SEQUENCE</scope>
    <source>
        <strain evidence="2">Liverpool</strain>
    </source>
</reference>
<dbReference type="EMBL" id="LN714481">
    <property type="protein sequence ID" value="CEL66310.1"/>
    <property type="molecule type" value="Genomic_DNA"/>
</dbReference>
<feature type="compositionally biased region" description="Low complexity" evidence="1">
    <location>
        <begin position="1145"/>
        <end position="1157"/>
    </location>
</feature>
<feature type="region of interest" description="Disordered" evidence="1">
    <location>
        <begin position="841"/>
        <end position="915"/>
    </location>
</feature>
<feature type="region of interest" description="Disordered" evidence="1">
    <location>
        <begin position="199"/>
        <end position="248"/>
    </location>
</feature>
<reference evidence="4" key="3">
    <citation type="journal article" date="2012" name="PLoS Pathog.">
        <title>Comparative genomics of the apicomplexan parasites Toxoplasma gondii and Neospora caninum: Coccidia differing in host range and transmission strategy.</title>
        <authorList>
            <person name="Reid A.J."/>
            <person name="Vermont S.J."/>
            <person name="Cotton J.A."/>
            <person name="Harris D."/>
            <person name="Hill-Cawthorne G.A."/>
            <person name="Konen-Waisman S."/>
            <person name="Latham S.M."/>
            <person name="Mourier T."/>
            <person name="Norton R."/>
            <person name="Quail M.A."/>
            <person name="Sanders M."/>
            <person name="Shanmugam D."/>
            <person name="Sohal A."/>
            <person name="Wasmuth J.D."/>
            <person name="Brunk B."/>
            <person name="Grigg M.E."/>
            <person name="Howard J.C."/>
            <person name="Parkinson J."/>
            <person name="Roos D.S."/>
            <person name="Trees A.J."/>
            <person name="Berriman M."/>
            <person name="Pain A."/>
            <person name="Wastling J.M."/>
        </authorList>
    </citation>
    <scope>NUCLEOTIDE SEQUENCE [LARGE SCALE GENOMIC DNA]</scope>
    <source>
        <strain evidence="4">Liverpool</strain>
    </source>
</reference>
<dbReference type="VEuPathDB" id="ToxoDB:NCLIV_021290"/>
<keyword evidence="4" id="KW-1185">Reference proteome</keyword>
<dbReference type="InParanoid" id="F0VF47"/>
<feature type="compositionally biased region" description="Polar residues" evidence="1">
    <location>
        <begin position="841"/>
        <end position="851"/>
    </location>
</feature>
<feature type="region of interest" description="Disordered" evidence="1">
    <location>
        <begin position="438"/>
        <end position="536"/>
    </location>
</feature>
<feature type="compositionally biased region" description="Low complexity" evidence="1">
    <location>
        <begin position="1230"/>
        <end position="1245"/>
    </location>
</feature>
<feature type="compositionally biased region" description="Low complexity" evidence="1">
    <location>
        <begin position="1355"/>
        <end position="1374"/>
    </location>
</feature>
<feature type="compositionally biased region" description="Gly residues" evidence="1">
    <location>
        <begin position="1331"/>
        <end position="1342"/>
    </location>
</feature>
<feature type="compositionally biased region" description="Polar residues" evidence="1">
    <location>
        <begin position="619"/>
        <end position="631"/>
    </location>
</feature>
<feature type="compositionally biased region" description="Low complexity" evidence="1">
    <location>
        <begin position="902"/>
        <end position="913"/>
    </location>
</feature>
<evidence type="ECO:0000313" key="4">
    <source>
        <dbReference type="Proteomes" id="UP000007494"/>
    </source>
</evidence>
<accession>F0VF47</accession>
<feature type="compositionally biased region" description="Acidic residues" evidence="1">
    <location>
        <begin position="932"/>
        <end position="944"/>
    </location>
</feature>
<gene>
    <name evidence="3" type="ORF">BN1204_021290</name>
    <name evidence="2" type="ORF">NCLIV_021290</name>
</gene>
<feature type="region of interest" description="Disordered" evidence="1">
    <location>
        <begin position="1331"/>
        <end position="1374"/>
    </location>
</feature>